<dbReference type="AlphaFoldDB" id="U2E7N5"/>
<evidence type="ECO:0000313" key="2">
    <source>
        <dbReference type="EMBL" id="ERJ19746.1"/>
    </source>
</evidence>
<dbReference type="Proteomes" id="UP000006242">
    <property type="component" value="Unassembled WGS sequence"/>
</dbReference>
<dbReference type="Pfam" id="PF10005">
    <property type="entry name" value="Zn_ribbon_DZR_6"/>
    <property type="match status" value="1"/>
</dbReference>
<organism evidence="2 3">
    <name type="scientific">Salinisphaera shabanensis E1L3A</name>
    <dbReference type="NCBI Taxonomy" id="1033802"/>
    <lineage>
        <taxon>Bacteria</taxon>
        <taxon>Pseudomonadati</taxon>
        <taxon>Pseudomonadota</taxon>
        <taxon>Gammaproteobacteria</taxon>
        <taxon>Salinisphaerales</taxon>
        <taxon>Salinisphaeraceae</taxon>
        <taxon>Salinisphaera</taxon>
    </lineage>
</organism>
<reference evidence="2 3" key="2">
    <citation type="journal article" date="2013" name="PLoS ONE">
        <title>INDIGO - INtegrated Data Warehouse of MIcrobial GenOmes with Examples from the Red Sea Extremophiles.</title>
        <authorList>
            <person name="Alam I."/>
            <person name="Antunes A."/>
            <person name="Kamau A.A."/>
            <person name="Ba Alawi W."/>
            <person name="Kalkatawi M."/>
            <person name="Stingl U."/>
            <person name="Bajic V.B."/>
        </authorList>
    </citation>
    <scope>NUCLEOTIDE SEQUENCE [LARGE SCALE GENOMIC DNA]</scope>
    <source>
        <strain evidence="2 3">E1L3A</strain>
    </source>
</reference>
<comment type="caution">
    <text evidence="2">The sequence shown here is derived from an EMBL/GenBank/DDBJ whole genome shotgun (WGS) entry which is preliminary data.</text>
</comment>
<keyword evidence="3" id="KW-1185">Reference proteome</keyword>
<dbReference type="InterPro" id="IPR031321">
    <property type="entry name" value="UCP012641"/>
</dbReference>
<protein>
    <recommendedName>
        <fullName evidence="1">Zinc-ribbon domain-containing protein</fullName>
    </recommendedName>
</protein>
<dbReference type="PIRSF" id="PIRSF012641">
    <property type="entry name" value="UCP012641"/>
    <property type="match status" value="1"/>
</dbReference>
<dbReference type="Pfam" id="PF15887">
    <property type="entry name" value="Peptidase_Mx"/>
    <property type="match status" value="1"/>
</dbReference>
<evidence type="ECO:0000313" key="3">
    <source>
        <dbReference type="Proteomes" id="UP000006242"/>
    </source>
</evidence>
<reference evidence="2 3" key="1">
    <citation type="journal article" date="2011" name="J. Bacteriol.">
        <title>Genome sequence of Salinisphaera shabanensis, a gammaproteobacterium from the harsh, variable environment of the brine-seawater interface of the Shaban Deep in the Red Sea.</title>
        <authorList>
            <person name="Antunes A."/>
            <person name="Alam I."/>
            <person name="Bajic V.B."/>
            <person name="Stingl U."/>
        </authorList>
    </citation>
    <scope>NUCLEOTIDE SEQUENCE [LARGE SCALE GENOMIC DNA]</scope>
    <source>
        <strain evidence="2 3">E1L3A</strain>
    </source>
</reference>
<dbReference type="EMBL" id="AFNV02000007">
    <property type="protein sequence ID" value="ERJ19746.1"/>
    <property type="molecule type" value="Genomic_DNA"/>
</dbReference>
<proteinExistence type="predicted"/>
<dbReference type="InterPro" id="IPR011201">
    <property type="entry name" value="Zinc-ribbon_6_bact"/>
</dbReference>
<dbReference type="eggNOG" id="COG4307">
    <property type="taxonomic scope" value="Bacteria"/>
</dbReference>
<dbReference type="STRING" id="1033802.SSPSH_001207"/>
<gene>
    <name evidence="2" type="ORF">SSPSH_001207</name>
</gene>
<feature type="domain" description="Zinc-ribbon" evidence="1">
    <location>
        <begin position="4"/>
        <end position="97"/>
    </location>
</feature>
<name>U2E7N5_9GAMM</name>
<sequence length="356" mass="41031">MRDFYCQCGNSIFFRNTRCLVCERTLGFAPEAMLMTALEAIGDGRWRVPASGSINGRIYRLCQNYTQHNVCNWLVPDESPHHFCPSCRLTRTIPDLDAPRHLELWARLENAKRHLIFNLRQLGLPIVGRAEDPEFGLCFDFLADADAETEFTEPLAGQAQVTTGHANGAITINIAEADDVARARMREQMGEHYRTLIGHFRHEVGHYYWARLIEKTEWLDEYRSLFGDERADYGQSLQRHYANGAPADWQSHFVTPYASAHPWEDWAESWAHYLHIRDTLDTATEYQLVARPPWQKQATEFEALMHRWTHLAIGMNAVNRSMGLADAYPFVLNAGARRKLEFIHRVIAPYEARTNP</sequence>
<dbReference type="RefSeq" id="WP_006915026.1">
    <property type="nucleotide sequence ID" value="NZ_AFNV02000007.1"/>
</dbReference>
<dbReference type="OrthoDB" id="256753at2"/>
<accession>U2E7N5</accession>
<evidence type="ECO:0000259" key="1">
    <source>
        <dbReference type="Pfam" id="PF10005"/>
    </source>
</evidence>
<dbReference type="Gene3D" id="3.40.390.70">
    <property type="match status" value="1"/>
</dbReference>